<keyword evidence="8" id="KW-1185">Reference proteome</keyword>
<feature type="transmembrane region" description="Helical" evidence="5">
    <location>
        <begin position="274"/>
        <end position="293"/>
    </location>
</feature>
<dbReference type="GO" id="GO:0022857">
    <property type="term" value="F:transmembrane transporter activity"/>
    <property type="evidence" value="ECO:0007669"/>
    <property type="project" value="InterPro"/>
</dbReference>
<evidence type="ECO:0000256" key="5">
    <source>
        <dbReference type="SAM" id="Phobius"/>
    </source>
</evidence>
<feature type="domain" description="Major facilitator superfamily (MFS) profile" evidence="6">
    <location>
        <begin position="75"/>
        <end position="541"/>
    </location>
</feature>
<dbReference type="PROSITE" id="PS50850">
    <property type="entry name" value="MFS"/>
    <property type="match status" value="1"/>
</dbReference>
<gene>
    <name evidence="7" type="ORF">B9Z65_7363</name>
</gene>
<dbReference type="STRING" id="40998.A0A2P7YBY5"/>
<accession>A0A2P7YBY5</accession>
<dbReference type="InterPro" id="IPR036259">
    <property type="entry name" value="MFS_trans_sf"/>
</dbReference>
<feature type="transmembrane region" description="Helical" evidence="5">
    <location>
        <begin position="143"/>
        <end position="160"/>
    </location>
</feature>
<dbReference type="InterPro" id="IPR020846">
    <property type="entry name" value="MFS_dom"/>
</dbReference>
<protein>
    <recommendedName>
        <fullName evidence="6">Major facilitator superfamily (MFS) profile domain-containing protein</fullName>
    </recommendedName>
</protein>
<evidence type="ECO:0000256" key="1">
    <source>
        <dbReference type="ARBA" id="ARBA00004141"/>
    </source>
</evidence>
<keyword evidence="4 5" id="KW-0472">Membrane</keyword>
<dbReference type="PANTHER" id="PTHR42718">
    <property type="entry name" value="MAJOR FACILITATOR SUPERFAMILY MULTIDRUG TRANSPORTER MFSC"/>
    <property type="match status" value="1"/>
</dbReference>
<feature type="transmembrane region" description="Helical" evidence="5">
    <location>
        <begin position="305"/>
        <end position="323"/>
    </location>
</feature>
<proteinExistence type="predicted"/>
<sequence length="551" mass="59880">MALDAGSELNAGKAKGFDVAMPSGKEVHNDQQIVEPALNGKHAYNKSDHESAVPSNDTDDDYGARPACFRNTAQELLFVFIATMAMGMNPFLMGTTTVIPEIVSRALDMSQAEVTWFTASSSLASGAFLLFFGRIADLFGQKWMIVLSFFFFSVFSLAAGFAETPIVLDVLNGVLGLLSAAAVPPAQGKLSKIYGKPSRRKNAAFACFSAGNPVGFAMGMVFAGIATQLLGWRASFYLLAIIYLVLAVAAVFCVPADTISRRTLEWSIIKQLDLVGMVLTIAGIGMFSAALSLGSGAPQGWKTDYVLATLIIGFVLIICFVFWEKFYSHPLMPMHIWKDKNFSLLMTILTLGFMAFPPASFFIALFFQRIWNFTALESAVHLLPLAIMGIIVNVFAGAFMHRINNKLLMFIGAFSYTISFLLLALNRTSSSYWAFCFPSFLLTVIGADLEFNVANMYVMTQLPDDQQGIAGGIFQTVTRLFTTIGFGLITAVFDAVAKKPSLGGYYREYPESQPYSAAFWYATGAAGLSTVFVLFLTIGTQGGRAKTSQPS</sequence>
<feature type="transmembrane region" description="Helical" evidence="5">
    <location>
        <begin position="166"/>
        <end position="183"/>
    </location>
</feature>
<dbReference type="Pfam" id="PF07690">
    <property type="entry name" value="MFS_1"/>
    <property type="match status" value="1"/>
</dbReference>
<feature type="transmembrane region" description="Helical" evidence="5">
    <location>
        <begin position="114"/>
        <end position="131"/>
    </location>
</feature>
<dbReference type="Gene3D" id="1.20.1250.20">
    <property type="entry name" value="MFS general substrate transporter like domains"/>
    <property type="match status" value="2"/>
</dbReference>
<evidence type="ECO:0000256" key="4">
    <source>
        <dbReference type="ARBA" id="ARBA00023136"/>
    </source>
</evidence>
<dbReference type="PANTHER" id="PTHR42718:SF23">
    <property type="entry name" value="MAJOR FACILITATOR SUPERFAMILY (MFS) PROFILE DOMAIN-CONTAINING PROTEIN"/>
    <property type="match status" value="1"/>
</dbReference>
<reference evidence="7 8" key="1">
    <citation type="submission" date="2017-05" db="EMBL/GenBank/DDBJ databases">
        <title>Draft genome sequence of Elsinoe australis.</title>
        <authorList>
            <person name="Cheng Q."/>
        </authorList>
    </citation>
    <scope>NUCLEOTIDE SEQUENCE [LARGE SCALE GENOMIC DNA]</scope>
    <source>
        <strain evidence="7 8">NL1</strain>
    </source>
</reference>
<dbReference type="AlphaFoldDB" id="A0A2P7YBY5"/>
<dbReference type="Proteomes" id="UP000243723">
    <property type="component" value="Unassembled WGS sequence"/>
</dbReference>
<comment type="caution">
    <text evidence="7">The sequence shown here is derived from an EMBL/GenBank/DDBJ whole genome shotgun (WGS) entry which is preliminary data.</text>
</comment>
<dbReference type="SUPFAM" id="SSF103473">
    <property type="entry name" value="MFS general substrate transporter"/>
    <property type="match status" value="1"/>
</dbReference>
<evidence type="ECO:0000256" key="2">
    <source>
        <dbReference type="ARBA" id="ARBA00022692"/>
    </source>
</evidence>
<evidence type="ECO:0000313" key="7">
    <source>
        <dbReference type="EMBL" id="PSK33476.1"/>
    </source>
</evidence>
<feature type="transmembrane region" description="Helical" evidence="5">
    <location>
        <begin position="76"/>
        <end position="94"/>
    </location>
</feature>
<name>A0A2P7YBY5_9PEZI</name>
<feature type="transmembrane region" description="Helical" evidence="5">
    <location>
        <begin position="472"/>
        <end position="497"/>
    </location>
</feature>
<dbReference type="OrthoDB" id="2985014at2759"/>
<evidence type="ECO:0000313" key="8">
    <source>
        <dbReference type="Proteomes" id="UP000243723"/>
    </source>
</evidence>
<feature type="transmembrane region" description="Helical" evidence="5">
    <location>
        <begin position="407"/>
        <end position="425"/>
    </location>
</feature>
<evidence type="ECO:0000256" key="3">
    <source>
        <dbReference type="ARBA" id="ARBA00022989"/>
    </source>
</evidence>
<keyword evidence="3 5" id="KW-1133">Transmembrane helix</keyword>
<feature type="transmembrane region" description="Helical" evidence="5">
    <location>
        <begin position="236"/>
        <end position="254"/>
    </location>
</feature>
<feature type="transmembrane region" description="Helical" evidence="5">
    <location>
        <begin position="344"/>
        <end position="367"/>
    </location>
</feature>
<keyword evidence="2 5" id="KW-0812">Transmembrane</keyword>
<feature type="transmembrane region" description="Helical" evidence="5">
    <location>
        <begin position="379"/>
        <end position="400"/>
    </location>
</feature>
<organism evidence="7 8">
    <name type="scientific">Elsinoe australis</name>
    <dbReference type="NCBI Taxonomy" id="40998"/>
    <lineage>
        <taxon>Eukaryota</taxon>
        <taxon>Fungi</taxon>
        <taxon>Dikarya</taxon>
        <taxon>Ascomycota</taxon>
        <taxon>Pezizomycotina</taxon>
        <taxon>Dothideomycetes</taxon>
        <taxon>Dothideomycetidae</taxon>
        <taxon>Myriangiales</taxon>
        <taxon>Elsinoaceae</taxon>
        <taxon>Elsinoe</taxon>
    </lineage>
</organism>
<dbReference type="GO" id="GO:0016020">
    <property type="term" value="C:membrane"/>
    <property type="evidence" value="ECO:0007669"/>
    <property type="project" value="UniProtKB-SubCell"/>
</dbReference>
<evidence type="ECO:0000259" key="6">
    <source>
        <dbReference type="PROSITE" id="PS50850"/>
    </source>
</evidence>
<feature type="transmembrane region" description="Helical" evidence="5">
    <location>
        <begin position="203"/>
        <end position="230"/>
    </location>
</feature>
<dbReference type="EMBL" id="NHZQ01000448">
    <property type="protein sequence ID" value="PSK33476.1"/>
    <property type="molecule type" value="Genomic_DNA"/>
</dbReference>
<feature type="transmembrane region" description="Helical" evidence="5">
    <location>
        <begin position="431"/>
        <end position="451"/>
    </location>
</feature>
<dbReference type="InterPro" id="IPR011701">
    <property type="entry name" value="MFS"/>
</dbReference>
<feature type="transmembrane region" description="Helical" evidence="5">
    <location>
        <begin position="517"/>
        <end position="538"/>
    </location>
</feature>
<comment type="subcellular location">
    <subcellularLocation>
        <location evidence="1">Membrane</location>
        <topology evidence="1">Multi-pass membrane protein</topology>
    </subcellularLocation>
</comment>